<feature type="region of interest" description="Disordered" evidence="1">
    <location>
        <begin position="55"/>
        <end position="96"/>
    </location>
</feature>
<keyword evidence="3" id="KW-1185">Reference proteome</keyword>
<name>A0AAN4ZBH4_9BILA</name>
<dbReference type="Proteomes" id="UP001328107">
    <property type="component" value="Unassembled WGS sequence"/>
</dbReference>
<dbReference type="EMBL" id="BTRK01000002">
    <property type="protein sequence ID" value="GMR38122.1"/>
    <property type="molecule type" value="Genomic_DNA"/>
</dbReference>
<evidence type="ECO:0000313" key="2">
    <source>
        <dbReference type="EMBL" id="GMR38122.1"/>
    </source>
</evidence>
<organism evidence="2 3">
    <name type="scientific">Pristionchus mayeri</name>
    <dbReference type="NCBI Taxonomy" id="1317129"/>
    <lineage>
        <taxon>Eukaryota</taxon>
        <taxon>Metazoa</taxon>
        <taxon>Ecdysozoa</taxon>
        <taxon>Nematoda</taxon>
        <taxon>Chromadorea</taxon>
        <taxon>Rhabditida</taxon>
        <taxon>Rhabditina</taxon>
        <taxon>Diplogasteromorpha</taxon>
        <taxon>Diplogasteroidea</taxon>
        <taxon>Neodiplogasteridae</taxon>
        <taxon>Pristionchus</taxon>
    </lineage>
</organism>
<comment type="caution">
    <text evidence="2">The sequence shown here is derived from an EMBL/GenBank/DDBJ whole genome shotgun (WGS) entry which is preliminary data.</text>
</comment>
<gene>
    <name evidence="2" type="ORF">PMAYCL1PPCAC_08317</name>
</gene>
<evidence type="ECO:0000313" key="3">
    <source>
        <dbReference type="Proteomes" id="UP001328107"/>
    </source>
</evidence>
<evidence type="ECO:0000256" key="1">
    <source>
        <dbReference type="SAM" id="MobiDB-lite"/>
    </source>
</evidence>
<feature type="compositionally biased region" description="Acidic residues" evidence="1">
    <location>
        <begin position="70"/>
        <end position="80"/>
    </location>
</feature>
<feature type="non-terminal residue" evidence="2">
    <location>
        <position position="1"/>
    </location>
</feature>
<reference evidence="3" key="1">
    <citation type="submission" date="2022-10" db="EMBL/GenBank/DDBJ databases">
        <title>Genome assembly of Pristionchus species.</title>
        <authorList>
            <person name="Yoshida K."/>
            <person name="Sommer R.J."/>
        </authorList>
    </citation>
    <scope>NUCLEOTIDE SEQUENCE [LARGE SCALE GENOMIC DNA]</scope>
    <source>
        <strain evidence="3">RS5460</strain>
    </source>
</reference>
<proteinExistence type="predicted"/>
<dbReference type="AlphaFoldDB" id="A0AAN4ZBH4"/>
<accession>A0AAN4ZBH4</accession>
<feature type="compositionally biased region" description="Basic and acidic residues" evidence="1">
    <location>
        <begin position="58"/>
        <end position="69"/>
    </location>
</feature>
<sequence>PNENKEESRDSSFEDWADRLVNMKGEEDEIAIRVVSSSPVPDTSVVEDVPSFELDMPNEMREETENREDWDGELVEEETIDTASRPIRPSSSRNQPDMINIKDVRVEFPNFPVVDEEMEKKPSLAVEKKGGLRRSGRLQEMATKREIEDANCSMELKKKGQMKTPKRERIEYEEEWEIEEKRVFRAFTHDDFYRFCDVCSLRFLAENGEELKEHEKNHKGFDCLLCETDRGSREKLAIHMALVHSDVVSPTFEETDNLACLDEGKYGNKKIVGKIHIDDGFGVDVESFNVSDVDELKFEEKLACLDEAKDGNKKRQEKIHVDEDFDVDVESFEVDVEGFDDYEPMDEPGPSWRF</sequence>
<protein>
    <submittedName>
        <fullName evidence="2">Uncharacterized protein</fullName>
    </submittedName>
</protein>